<evidence type="ECO:0000313" key="3">
    <source>
        <dbReference type="EMBL" id="MCC9070540.1"/>
    </source>
</evidence>
<organism evidence="3 4">
    <name type="scientific">Flavobacterium pisciphilum</name>
    <dbReference type="NCBI Taxonomy" id="2893755"/>
    <lineage>
        <taxon>Bacteria</taxon>
        <taxon>Pseudomonadati</taxon>
        <taxon>Bacteroidota</taxon>
        <taxon>Flavobacteriia</taxon>
        <taxon>Flavobacteriales</taxon>
        <taxon>Flavobacteriaceae</taxon>
        <taxon>Flavobacterium</taxon>
    </lineage>
</organism>
<dbReference type="InterPro" id="IPR051225">
    <property type="entry name" value="NAD(P)_epim/dehydratase"/>
</dbReference>
<dbReference type="RefSeq" id="WP_229987272.1">
    <property type="nucleotide sequence ID" value="NZ_JAJJMO010000001.1"/>
</dbReference>
<proteinExistence type="inferred from homology"/>
<dbReference type="EMBL" id="JAJJMO010000001">
    <property type="protein sequence ID" value="MCC9070540.1"/>
    <property type="molecule type" value="Genomic_DNA"/>
</dbReference>
<reference evidence="3" key="1">
    <citation type="submission" date="2021-11" db="EMBL/GenBank/DDBJ databases">
        <title>Description of novel Flavobacterium species.</title>
        <authorList>
            <person name="Saticioglu I.B."/>
            <person name="Ay H."/>
            <person name="Altun S."/>
            <person name="Duman M."/>
        </authorList>
    </citation>
    <scope>NUCLEOTIDE SEQUENCE</scope>
    <source>
        <strain evidence="3">F-65</strain>
    </source>
</reference>
<keyword evidence="4" id="KW-1185">Reference proteome</keyword>
<evidence type="ECO:0000313" key="4">
    <source>
        <dbReference type="Proteomes" id="UP001430919"/>
    </source>
</evidence>
<accession>A0ABS8MP69</accession>
<name>A0ABS8MP69_9FLAO</name>
<comment type="caution">
    <text evidence="3">The sequence shown here is derived from an EMBL/GenBank/DDBJ whole genome shotgun (WGS) entry which is preliminary data.</text>
</comment>
<dbReference type="Pfam" id="PF01370">
    <property type="entry name" value="Epimerase"/>
    <property type="match status" value="1"/>
</dbReference>
<dbReference type="InterPro" id="IPR036291">
    <property type="entry name" value="NAD(P)-bd_dom_sf"/>
</dbReference>
<dbReference type="InterPro" id="IPR001509">
    <property type="entry name" value="Epimerase_deHydtase"/>
</dbReference>
<sequence length="322" mass="36729">MSTRILIIGACGQIGTELTLRLRQIYGIENVIASDVIRPDNDIVNHGYFEIIDALNIEQIEYYVDKYAIEEIYLLSALLSASAEKANALAWDLNMNSLFNILNLGKEKKVKRIFWPSSIAVFGSNTPREKTTQYTIMEPSTVYGISKQTGERWCEYYHKTFGVDVRSLRFPGIISWSAPPGGGTTDYAVDIFHSAIKQQKYECFLSAETKLPMMYIDDAIDAIIDIMRAPNDLVKIRSSYNLSAMSFSPNEIAAEIKKHIPDFKITYKENDFRQIIADSWPDSIDDSCARLDWNWQNKFDLPSMTLEMLEKLEATVQNQILL</sequence>
<protein>
    <submittedName>
        <fullName evidence="3">NAD-dependent epimerase/dehydratase family protein</fullName>
    </submittedName>
</protein>
<dbReference type="PANTHER" id="PTHR42687:SF1">
    <property type="entry name" value="L-THREONINE 3-DEHYDROGENASE, MITOCHONDRIAL"/>
    <property type="match status" value="1"/>
</dbReference>
<dbReference type="SUPFAM" id="SSF51735">
    <property type="entry name" value="NAD(P)-binding Rossmann-fold domains"/>
    <property type="match status" value="1"/>
</dbReference>
<dbReference type="Proteomes" id="UP001430919">
    <property type="component" value="Unassembled WGS sequence"/>
</dbReference>
<comment type="similarity">
    <text evidence="1">Belongs to the NAD(P)-dependent epimerase/dehydratase family.</text>
</comment>
<dbReference type="PANTHER" id="PTHR42687">
    <property type="entry name" value="L-THREONINE 3-DEHYDROGENASE"/>
    <property type="match status" value="1"/>
</dbReference>
<dbReference type="Gene3D" id="3.40.50.720">
    <property type="entry name" value="NAD(P)-binding Rossmann-like Domain"/>
    <property type="match status" value="1"/>
</dbReference>
<evidence type="ECO:0000256" key="1">
    <source>
        <dbReference type="ARBA" id="ARBA00007637"/>
    </source>
</evidence>
<evidence type="ECO:0000259" key="2">
    <source>
        <dbReference type="Pfam" id="PF01370"/>
    </source>
</evidence>
<feature type="domain" description="NAD-dependent epimerase/dehydratase" evidence="2">
    <location>
        <begin position="5"/>
        <end position="235"/>
    </location>
</feature>
<gene>
    <name evidence="3" type="ORF">LNQ49_02860</name>
</gene>